<proteinExistence type="predicted"/>
<evidence type="ECO:0000313" key="1">
    <source>
        <dbReference type="EMBL" id="MDV3443623.1"/>
    </source>
</evidence>
<comment type="caution">
    <text evidence="1">The sequence shown here is derived from an EMBL/GenBank/DDBJ whole genome shotgun (WGS) entry which is preliminary data.</text>
</comment>
<gene>
    <name evidence="1" type="ORF">R0G64_29850</name>
</gene>
<protein>
    <submittedName>
        <fullName evidence="1">Uncharacterized protein</fullName>
    </submittedName>
</protein>
<organism evidence="1 2">
    <name type="scientific">Metapseudomonas otitidis</name>
    <dbReference type="NCBI Taxonomy" id="319939"/>
    <lineage>
        <taxon>Bacteria</taxon>
        <taxon>Pseudomonadati</taxon>
        <taxon>Pseudomonadota</taxon>
        <taxon>Gammaproteobacteria</taxon>
        <taxon>Pseudomonadales</taxon>
        <taxon>Pseudomonadaceae</taxon>
        <taxon>Metapseudomonas</taxon>
    </lineage>
</organism>
<reference evidence="1 2" key="1">
    <citation type="submission" date="2023-10" db="EMBL/GenBank/DDBJ databases">
        <title>Pseudomonas otitidis isolated from a paediatric patient with cystic fibrosis in Chile.</title>
        <authorList>
            <person name="Amsteins-Romero L."/>
            <person name="Opazo-Capurro A."/>
            <person name="Matus-Kohler M."/>
            <person name="Gonzalez-Rocha G."/>
        </authorList>
    </citation>
    <scope>NUCLEOTIDE SEQUENCE [LARGE SCALE GENOMIC DNA]</scope>
    <source>
        <strain evidence="1 2">P-714</strain>
    </source>
</reference>
<name>A0ABU3Y0F9_9GAMM</name>
<sequence>MSDVKRWILKNGKDHNEYVLAADYDALAAAHEQAWKSASSESHAWAREFEARMRVVAERDQLRAERDSHQRLCIAEMEKSAQLRAELEAIRGKGVLYVSAESLADDGVVGMHATRKPNAVQNVALYAIPPQQPDAWPTLDKPAKVGPARFNPGLSARLVVEAAQRQHEYSQQPEVEAARLERFGAFMQEVHGEQPDAVNVPGVHEFAVEILRGALEGGNFDGGDIQEMGVRHGLLFPEQRTEPCCESGCNCAEFGFPAECFRIARALLSTKNAEEV</sequence>
<keyword evidence="2" id="KW-1185">Reference proteome</keyword>
<dbReference type="EMBL" id="JAWJUL010000216">
    <property type="protein sequence ID" value="MDV3443623.1"/>
    <property type="molecule type" value="Genomic_DNA"/>
</dbReference>
<accession>A0ABU3Y0F9</accession>
<dbReference type="RefSeq" id="WP_317234714.1">
    <property type="nucleotide sequence ID" value="NZ_JAWJUL010000216.1"/>
</dbReference>
<dbReference type="Proteomes" id="UP001273935">
    <property type="component" value="Unassembled WGS sequence"/>
</dbReference>
<evidence type="ECO:0000313" key="2">
    <source>
        <dbReference type="Proteomes" id="UP001273935"/>
    </source>
</evidence>